<evidence type="ECO:0000313" key="2">
    <source>
        <dbReference type="Proteomes" id="UP001519460"/>
    </source>
</evidence>
<reference evidence="1 2" key="1">
    <citation type="journal article" date="2023" name="Sci. Data">
        <title>Genome assembly of the Korean intertidal mud-creeper Batillaria attramentaria.</title>
        <authorList>
            <person name="Patra A.K."/>
            <person name="Ho P.T."/>
            <person name="Jun S."/>
            <person name="Lee S.J."/>
            <person name="Kim Y."/>
            <person name="Won Y.J."/>
        </authorList>
    </citation>
    <scope>NUCLEOTIDE SEQUENCE [LARGE SCALE GENOMIC DNA]</scope>
    <source>
        <strain evidence="1">Wonlab-2016</strain>
    </source>
</reference>
<accession>A0ABD0JFC9</accession>
<keyword evidence="2" id="KW-1185">Reference proteome</keyword>
<gene>
    <name evidence="1" type="ORF">BaRGS_00035202</name>
</gene>
<dbReference type="InterPro" id="IPR009030">
    <property type="entry name" value="Growth_fac_rcpt_cys_sf"/>
</dbReference>
<protein>
    <recommendedName>
        <fullName evidence="3">EGF-like domain-containing protein</fullName>
    </recommendedName>
</protein>
<evidence type="ECO:0000313" key="1">
    <source>
        <dbReference type="EMBL" id="KAK7473541.1"/>
    </source>
</evidence>
<sequence>MALIGNGGFCVWTHFAGSKVPVLENAFFSSVCFSTLLHDSPLSELADDPGFTPRRHKWKIPHPDRLSLSEATATWCARNHDNGGSIVEAADIGGSCTANSDCSVALSECTGTTGSKACTCITNTTPSGTTACNPNAGYIGGTCTGNSDCTAKDANSECNTSANPDVCACSSGYTASGLTCTKNNAVSSAAASLFLMVTTIVAARFF</sequence>
<name>A0ABD0JFC9_9CAEN</name>
<dbReference type="AlphaFoldDB" id="A0ABD0JFC9"/>
<dbReference type="Proteomes" id="UP001519460">
    <property type="component" value="Unassembled WGS sequence"/>
</dbReference>
<comment type="caution">
    <text evidence="1">The sequence shown here is derived from an EMBL/GenBank/DDBJ whole genome shotgun (WGS) entry which is preliminary data.</text>
</comment>
<organism evidence="1 2">
    <name type="scientific">Batillaria attramentaria</name>
    <dbReference type="NCBI Taxonomy" id="370345"/>
    <lineage>
        <taxon>Eukaryota</taxon>
        <taxon>Metazoa</taxon>
        <taxon>Spiralia</taxon>
        <taxon>Lophotrochozoa</taxon>
        <taxon>Mollusca</taxon>
        <taxon>Gastropoda</taxon>
        <taxon>Caenogastropoda</taxon>
        <taxon>Sorbeoconcha</taxon>
        <taxon>Cerithioidea</taxon>
        <taxon>Batillariidae</taxon>
        <taxon>Batillaria</taxon>
    </lineage>
</organism>
<proteinExistence type="predicted"/>
<dbReference type="EMBL" id="JACVVK020000465">
    <property type="protein sequence ID" value="KAK7473541.1"/>
    <property type="molecule type" value="Genomic_DNA"/>
</dbReference>
<dbReference type="SUPFAM" id="SSF57184">
    <property type="entry name" value="Growth factor receptor domain"/>
    <property type="match status" value="1"/>
</dbReference>
<evidence type="ECO:0008006" key="3">
    <source>
        <dbReference type="Google" id="ProtNLM"/>
    </source>
</evidence>